<evidence type="ECO:0000313" key="2">
    <source>
        <dbReference type="Proteomes" id="UP001496627"/>
    </source>
</evidence>
<evidence type="ECO:0000313" key="1">
    <source>
        <dbReference type="EMBL" id="MEQ1407756.1"/>
    </source>
</evidence>
<name>A0ABV0M7B5_9HYPH</name>
<sequence length="289" mass="31872">MLRLYATIADGKVQQKEGRRGCRSDHGGGAMSEVAEKVTASAVKQAIASTFAAPAYQTFFEVSNATGYGIKSYADAVSMGVWPSTGHEIHGFEVKVSRSDFLNEMKNPAKAMPIMQYCHRWSLVCPANMVKLDEVPSTWGVYWFKDGAIKKARQSPILQAKPLTAEFVASLVRRAGDIDRAAVAKAVNDAREQWEKHRNADIENEVIRRVGSRDKALKLLEAMESAYGQIGSYEIDRLCKAVAVAAKMGLHESWNGPASILSYMEDYAGNLRRMLSEAGAELPRPVKKR</sequence>
<comment type="caution">
    <text evidence="1">The sequence shown here is derived from an EMBL/GenBank/DDBJ whole genome shotgun (WGS) entry which is preliminary data.</text>
</comment>
<dbReference type="EMBL" id="JBEAAL010000020">
    <property type="protein sequence ID" value="MEQ1407756.1"/>
    <property type="molecule type" value="Genomic_DNA"/>
</dbReference>
<keyword evidence="2" id="KW-1185">Reference proteome</keyword>
<proteinExistence type="predicted"/>
<dbReference type="Proteomes" id="UP001496627">
    <property type="component" value="Unassembled WGS sequence"/>
</dbReference>
<evidence type="ECO:0008006" key="3">
    <source>
        <dbReference type="Google" id="ProtNLM"/>
    </source>
</evidence>
<dbReference type="RefSeq" id="WP_348864127.1">
    <property type="nucleotide sequence ID" value="NZ_JBEAAL010000020.1"/>
</dbReference>
<organism evidence="1 2">
    <name type="scientific">Neorhizobium phenanthreniclasticum</name>
    <dbReference type="NCBI Taxonomy" id="3157917"/>
    <lineage>
        <taxon>Bacteria</taxon>
        <taxon>Pseudomonadati</taxon>
        <taxon>Pseudomonadota</taxon>
        <taxon>Alphaproteobacteria</taxon>
        <taxon>Hyphomicrobiales</taxon>
        <taxon>Rhizobiaceae</taxon>
        <taxon>Rhizobium/Agrobacterium group</taxon>
        <taxon>Neorhizobium</taxon>
    </lineage>
</organism>
<reference evidence="1 2" key="1">
    <citation type="submission" date="2024-05" db="EMBL/GenBank/DDBJ databases">
        <title>Neorhizobium sp. Rsf11, a plant growth promoting and heavy metal resistant PAH-degrader.</title>
        <authorList>
            <person name="Golubev S.N."/>
            <person name="Muratova A.Y."/>
            <person name="Markelova M.I."/>
        </authorList>
    </citation>
    <scope>NUCLEOTIDE SEQUENCE [LARGE SCALE GENOMIC DNA]</scope>
    <source>
        <strain evidence="1 2">Rsf11</strain>
    </source>
</reference>
<gene>
    <name evidence="1" type="ORF">ABK249_22815</name>
</gene>
<accession>A0ABV0M7B5</accession>
<protein>
    <recommendedName>
        <fullName evidence="3">YqaJ viral recombinase domain-containing protein</fullName>
    </recommendedName>
</protein>